<dbReference type="SUPFAM" id="SSF55347">
    <property type="entry name" value="Glyceraldehyde-3-phosphate dehydrogenase-like, C-terminal domain"/>
    <property type="match status" value="1"/>
</dbReference>
<sequence>MRQAPAAREAYCPLRLRPRPDPRRLLLPRTVKMPELLSDSARFGQLKTIHSILLFAGDSDFLENDICVMPELDALGALGDVGCQDRSQLILSCGSSLLWKDGKVSTLSCGSSLMRGSLQLGDFVIPFEEEKVPFSFASGSAFNGLVTGWQPLPAKHIVPTDLPQESLIVQAFSRLAGSIIDSAGKPDDQWPAITSNRQLIVRGCVPVEIV</sequence>
<dbReference type="EMBL" id="JAQQAF010000006">
    <property type="protein sequence ID" value="KAJ8480079.1"/>
    <property type="molecule type" value="Genomic_DNA"/>
</dbReference>
<organism evidence="1 2">
    <name type="scientific">Ensete ventricosum</name>
    <name type="common">Abyssinian banana</name>
    <name type="synonym">Musa ensete</name>
    <dbReference type="NCBI Taxonomy" id="4639"/>
    <lineage>
        <taxon>Eukaryota</taxon>
        <taxon>Viridiplantae</taxon>
        <taxon>Streptophyta</taxon>
        <taxon>Embryophyta</taxon>
        <taxon>Tracheophyta</taxon>
        <taxon>Spermatophyta</taxon>
        <taxon>Magnoliopsida</taxon>
        <taxon>Liliopsida</taxon>
        <taxon>Zingiberales</taxon>
        <taxon>Musaceae</taxon>
        <taxon>Ensete</taxon>
    </lineage>
</organism>
<dbReference type="PANTHER" id="PTHR46368:SF4">
    <property type="entry name" value="OS10G0403700 PROTEIN"/>
    <property type="match status" value="1"/>
</dbReference>
<evidence type="ECO:0000313" key="2">
    <source>
        <dbReference type="Proteomes" id="UP001222027"/>
    </source>
</evidence>
<reference evidence="1 2" key="1">
    <citation type="submission" date="2022-12" db="EMBL/GenBank/DDBJ databases">
        <title>Chromosome-scale assembly of the Ensete ventricosum genome.</title>
        <authorList>
            <person name="Dussert Y."/>
            <person name="Stocks J."/>
            <person name="Wendawek A."/>
            <person name="Woldeyes F."/>
            <person name="Nichols R.A."/>
            <person name="Borrell J.S."/>
        </authorList>
    </citation>
    <scope>NUCLEOTIDE SEQUENCE [LARGE SCALE GENOMIC DNA]</scope>
    <source>
        <strain evidence="2">cv. Maze</strain>
        <tissue evidence="1">Seeds</tissue>
    </source>
</reference>
<dbReference type="PANTHER" id="PTHR46368">
    <property type="match status" value="1"/>
</dbReference>
<keyword evidence="2" id="KW-1185">Reference proteome</keyword>
<dbReference type="Gene3D" id="3.30.360.10">
    <property type="entry name" value="Dihydrodipicolinate Reductase, domain 2"/>
    <property type="match status" value="1"/>
</dbReference>
<gene>
    <name evidence="1" type="ORF">OPV22_023806</name>
</gene>
<dbReference type="AlphaFoldDB" id="A0AAV8QIW6"/>
<dbReference type="Proteomes" id="UP001222027">
    <property type="component" value="Unassembled WGS sequence"/>
</dbReference>
<protein>
    <submittedName>
        <fullName evidence="1">Uncharacterized protein</fullName>
    </submittedName>
</protein>
<proteinExistence type="predicted"/>
<evidence type="ECO:0000313" key="1">
    <source>
        <dbReference type="EMBL" id="KAJ8480079.1"/>
    </source>
</evidence>
<comment type="caution">
    <text evidence="1">The sequence shown here is derived from an EMBL/GenBank/DDBJ whole genome shotgun (WGS) entry which is preliminary data.</text>
</comment>
<name>A0AAV8QIW6_ENSVE</name>
<accession>A0AAV8QIW6</accession>